<dbReference type="InterPro" id="IPR000524">
    <property type="entry name" value="Tscrpt_reg_HTH_GntR"/>
</dbReference>
<dbReference type="InterPro" id="IPR036390">
    <property type="entry name" value="WH_DNA-bd_sf"/>
</dbReference>
<dbReference type="KEGG" id="esa:ESA_01481"/>
<reference evidence="7 8" key="1">
    <citation type="journal article" date="2010" name="PLoS ONE">
        <title>Genome sequence of Cronobacter sakazakii BAA-894 and comparative genomic hybridization analysis with other Cronobacter species.</title>
        <authorList>
            <person name="Kucerova E."/>
            <person name="Clifton S.W."/>
            <person name="Xia X.Q."/>
            <person name="Long F."/>
            <person name="Porwollik S."/>
            <person name="Fulton L."/>
            <person name="Fronick C."/>
            <person name="Minx P."/>
            <person name="Kyung K."/>
            <person name="Warren W."/>
            <person name="Fulton R."/>
            <person name="Feng D."/>
            <person name="Wollam A."/>
            <person name="Shah N."/>
            <person name="Bhonagiri V."/>
            <person name="Nash W.E."/>
            <person name="Hallsworth-Pepin K."/>
            <person name="Wilson R.K."/>
            <person name="McClelland M."/>
            <person name="Forsythe S.J."/>
        </authorList>
    </citation>
    <scope>NUCLEOTIDE SEQUENCE [LARGE SCALE GENOMIC DNA]</scope>
    <source>
        <strain evidence="7 8">ATCC BAA-894</strain>
    </source>
</reference>
<dbReference type="Gene3D" id="3.40.640.10">
    <property type="entry name" value="Type I PLP-dependent aspartate aminotransferase-like (Major domain)"/>
    <property type="match status" value="1"/>
</dbReference>
<organism evidence="7 8">
    <name type="scientific">Cronobacter sakazakii (strain ATCC BAA-894)</name>
    <name type="common">Enterobacter sakazakii</name>
    <dbReference type="NCBI Taxonomy" id="290339"/>
    <lineage>
        <taxon>Bacteria</taxon>
        <taxon>Pseudomonadati</taxon>
        <taxon>Pseudomonadota</taxon>
        <taxon>Gammaproteobacteria</taxon>
        <taxon>Enterobacterales</taxon>
        <taxon>Enterobacteriaceae</taxon>
        <taxon>Cronobacter</taxon>
    </lineage>
</organism>
<dbReference type="HOGENOM" id="CLU_017584_0_1_6"/>
<dbReference type="GO" id="GO:0003677">
    <property type="term" value="F:DNA binding"/>
    <property type="evidence" value="ECO:0007669"/>
    <property type="project" value="UniProtKB-KW"/>
</dbReference>
<dbReference type="PROSITE" id="PS50949">
    <property type="entry name" value="HTH_GNTR"/>
    <property type="match status" value="1"/>
</dbReference>
<dbReference type="SUPFAM" id="SSF53383">
    <property type="entry name" value="PLP-dependent transferases"/>
    <property type="match status" value="1"/>
</dbReference>
<dbReference type="PANTHER" id="PTHR46577:SF1">
    <property type="entry name" value="HTH-TYPE TRANSCRIPTIONAL REGULATORY PROTEIN GABR"/>
    <property type="match status" value="1"/>
</dbReference>
<dbReference type="Pfam" id="PF00392">
    <property type="entry name" value="GntR"/>
    <property type="match status" value="1"/>
</dbReference>
<name>A7MKC9_CROS8</name>
<dbReference type="PANTHER" id="PTHR46577">
    <property type="entry name" value="HTH-TYPE TRANSCRIPTIONAL REGULATORY PROTEIN GABR"/>
    <property type="match status" value="1"/>
</dbReference>
<evidence type="ECO:0000256" key="4">
    <source>
        <dbReference type="ARBA" id="ARBA00023125"/>
    </source>
</evidence>
<proteinExistence type="inferred from homology"/>
<comment type="similarity">
    <text evidence="1">In the C-terminal section; belongs to the class-I pyridoxal-phosphate-dependent aminotransferase family.</text>
</comment>
<evidence type="ECO:0000256" key="1">
    <source>
        <dbReference type="ARBA" id="ARBA00005384"/>
    </source>
</evidence>
<evidence type="ECO:0000256" key="5">
    <source>
        <dbReference type="ARBA" id="ARBA00023163"/>
    </source>
</evidence>
<keyword evidence="5" id="KW-0804">Transcription</keyword>
<gene>
    <name evidence="7" type="ordered locus">ESA_01481</name>
</gene>
<keyword evidence="4" id="KW-0238">DNA-binding</keyword>
<feature type="domain" description="HTH gntR-type" evidence="6">
    <location>
        <begin position="44"/>
        <end position="112"/>
    </location>
</feature>
<protein>
    <recommendedName>
        <fullName evidence="6">HTH gntR-type domain-containing protein</fullName>
    </recommendedName>
</protein>
<evidence type="ECO:0000256" key="3">
    <source>
        <dbReference type="ARBA" id="ARBA00023015"/>
    </source>
</evidence>
<dbReference type="AlphaFoldDB" id="A7MKC9"/>
<dbReference type="CDD" id="cd07377">
    <property type="entry name" value="WHTH_GntR"/>
    <property type="match status" value="1"/>
</dbReference>
<dbReference type="InterPro" id="IPR036388">
    <property type="entry name" value="WH-like_DNA-bd_sf"/>
</dbReference>
<keyword evidence="3" id="KW-0805">Transcription regulation</keyword>
<sequence>METPYITREITPRGAERVKFFSSIIRCHDIVKRVIKREIRQDMKPGYREIYQRYRQNIHDGLLKPGNRVPSIRVLAQELQVAKKTVEAAYAVLVGEGYLVSRGPQGTLVNPALTVPPRVAEPAPVRPGDNNDLLALNEHEGFLRPGLPALDQFPYKKWLLLSARATRAMRPEEMVNPPVAGYAPLRAAIASYLTLSRGVTCTADDIFITNGYRGNLLLTVQALLGAGESVAMEDPAYFLGQRLLKTLTPNLHAIPVDNEGMDVDYLQHHHPDARLAFVTPTHHSPLGVSLSLPRKQQLLAWASRHNAWIVEDDYDGEFHFTRNVLPSLKSLDTDDRVVYFGTFSKTIMPSVRIGYLVMPRAARHAFLEHGALLTGGQPLLIQKILAAFLTGGEFYTHLRKMRALYQQRRTMAIAALHAVYPGVFETPLEDGGMHVVAYLKTATCDEALARLWHQHQLQVSALSPWYRRPDKRYGLIIGYANLRSADEAVALLARAQPATLALLNG</sequence>
<dbReference type="CDD" id="cd00609">
    <property type="entry name" value="AAT_like"/>
    <property type="match status" value="1"/>
</dbReference>
<dbReference type="InterPro" id="IPR015424">
    <property type="entry name" value="PyrdxlP-dep_Trfase"/>
</dbReference>
<keyword evidence="2" id="KW-0663">Pyridoxal phosphate</keyword>
<dbReference type="SUPFAM" id="SSF46785">
    <property type="entry name" value="Winged helix' DNA-binding domain"/>
    <property type="match status" value="1"/>
</dbReference>
<keyword evidence="8" id="KW-1185">Reference proteome</keyword>
<dbReference type="InterPro" id="IPR004839">
    <property type="entry name" value="Aminotransferase_I/II_large"/>
</dbReference>
<evidence type="ECO:0000256" key="2">
    <source>
        <dbReference type="ARBA" id="ARBA00022898"/>
    </source>
</evidence>
<dbReference type="InterPro" id="IPR015421">
    <property type="entry name" value="PyrdxlP-dep_Trfase_major"/>
</dbReference>
<dbReference type="Gene3D" id="1.10.10.10">
    <property type="entry name" value="Winged helix-like DNA-binding domain superfamily/Winged helix DNA-binding domain"/>
    <property type="match status" value="1"/>
</dbReference>
<dbReference type="InterPro" id="IPR051446">
    <property type="entry name" value="HTH_trans_reg/aminotransferase"/>
</dbReference>
<evidence type="ECO:0000259" key="6">
    <source>
        <dbReference type="PROSITE" id="PS50949"/>
    </source>
</evidence>
<dbReference type="GO" id="GO:0003700">
    <property type="term" value="F:DNA-binding transcription factor activity"/>
    <property type="evidence" value="ECO:0007669"/>
    <property type="project" value="InterPro"/>
</dbReference>
<dbReference type="Proteomes" id="UP000000260">
    <property type="component" value="Chromosome"/>
</dbReference>
<evidence type="ECO:0000313" key="7">
    <source>
        <dbReference type="EMBL" id="ABU76739.1"/>
    </source>
</evidence>
<dbReference type="GO" id="GO:0030170">
    <property type="term" value="F:pyridoxal phosphate binding"/>
    <property type="evidence" value="ECO:0007669"/>
    <property type="project" value="InterPro"/>
</dbReference>
<dbReference type="Pfam" id="PF00155">
    <property type="entry name" value="Aminotran_1_2"/>
    <property type="match status" value="1"/>
</dbReference>
<accession>A7MKC9</accession>
<evidence type="ECO:0000313" key="8">
    <source>
        <dbReference type="Proteomes" id="UP000000260"/>
    </source>
</evidence>
<dbReference type="EMBL" id="CP000783">
    <property type="protein sequence ID" value="ABU76739.1"/>
    <property type="molecule type" value="Genomic_DNA"/>
</dbReference>
<dbReference type="SMART" id="SM00345">
    <property type="entry name" value="HTH_GNTR"/>
    <property type="match status" value="1"/>
</dbReference>